<evidence type="ECO:0000256" key="2">
    <source>
        <dbReference type="ARBA" id="ARBA00023054"/>
    </source>
</evidence>
<feature type="coiled-coil region" evidence="3">
    <location>
        <begin position="103"/>
        <end position="224"/>
    </location>
</feature>
<evidence type="ECO:0000256" key="4">
    <source>
        <dbReference type="SAM" id="MobiDB-lite"/>
    </source>
</evidence>
<evidence type="ECO:0000256" key="3">
    <source>
        <dbReference type="SAM" id="Coils"/>
    </source>
</evidence>
<name>A0A061FG46_THECC</name>
<keyword evidence="2 3" id="KW-0175">Coiled coil</keyword>
<dbReference type="Proteomes" id="UP000026915">
    <property type="component" value="Chromosome 8"/>
</dbReference>
<dbReference type="EMBL" id="CM001886">
    <property type="protein sequence ID" value="EOY16300.1"/>
    <property type="molecule type" value="Genomic_DNA"/>
</dbReference>
<organism evidence="5 6">
    <name type="scientific">Theobroma cacao</name>
    <name type="common">Cacao</name>
    <name type="synonym">Cocoa</name>
    <dbReference type="NCBI Taxonomy" id="3641"/>
    <lineage>
        <taxon>Eukaryota</taxon>
        <taxon>Viridiplantae</taxon>
        <taxon>Streptophyta</taxon>
        <taxon>Embryophyta</taxon>
        <taxon>Tracheophyta</taxon>
        <taxon>Spermatophyta</taxon>
        <taxon>Magnoliopsida</taxon>
        <taxon>eudicotyledons</taxon>
        <taxon>Gunneridae</taxon>
        <taxon>Pentapetalae</taxon>
        <taxon>rosids</taxon>
        <taxon>malvids</taxon>
        <taxon>Malvales</taxon>
        <taxon>Malvaceae</taxon>
        <taxon>Byttnerioideae</taxon>
        <taxon>Theobroma</taxon>
    </lineage>
</organism>
<sequence>MEKRKWLWKRKSSERSPGETESSGSLSSHSERYSDDQEAFKASPNNNAQSPEVSSKASANCEDVNDSIKRLTEKLSAALVNVSAKEDLVKQHAKVAEEAIAGWEKAENEVVLLKQKLEAAVQQNSALEDRVSHLDGALKECVRQLRQAREEQEQKINEAVAKTTRDWETTKFELESQFLELQDKAEAVKSEPPPHFSPDLWHKIEALEKENSALKLELSSQSEEFEIRTIERDLSTQAAETASKQHLESIKKVAKLEAECRRLKAIACKSSLVNDHKSPAASSIYVESVTDSQSDSGERLNVVEIDTHKMSGLEANKGEPSCSDSWASALIAELDQFKNEKVISRNLPSSSIEIDLMDDFLEMERLAALPEIKSENQFLESKATARQSNDGDSSLKAELEAMIHRTAELEQKLEKIELEKAELEIALAKSQESLEASALQLRDTETKLEELEREFHMANEAKQHLESQLSSMETDAETMSSKIDSLKAEIEKEMALSAEISVNATESKQLLESQLISIEAEARTMSAKIDSLETEVEKERALSAQITVKCQELEEELLRKRQEAELQQTANSNVEVKIKQ</sequence>
<protein>
    <submittedName>
        <fullName evidence="5">Filament-like plant protein, putative isoform 2</fullName>
    </submittedName>
</protein>
<feature type="coiled-coil region" evidence="3">
    <location>
        <begin position="399"/>
        <end position="570"/>
    </location>
</feature>
<feature type="compositionally biased region" description="Low complexity" evidence="4">
    <location>
        <begin position="19"/>
        <end position="28"/>
    </location>
</feature>
<dbReference type="AlphaFoldDB" id="A0A061FG46"/>
<dbReference type="PANTHER" id="PTHR31580:SF5">
    <property type="entry name" value="FILAMENT-LIKE PLANT PROTEIN 1-RELATED"/>
    <property type="match status" value="1"/>
</dbReference>
<gene>
    <name evidence="5" type="ORF">TCM_035120</name>
</gene>
<evidence type="ECO:0000256" key="1">
    <source>
        <dbReference type="ARBA" id="ARBA00005921"/>
    </source>
</evidence>
<reference evidence="5 6" key="1">
    <citation type="journal article" date="2013" name="Genome Biol.">
        <title>The genome sequence of the most widely cultivated cacao type and its use to identify candidate genes regulating pod color.</title>
        <authorList>
            <person name="Motamayor J.C."/>
            <person name="Mockaitis K."/>
            <person name="Schmutz J."/>
            <person name="Haiminen N."/>
            <person name="Iii D.L."/>
            <person name="Cornejo O."/>
            <person name="Findley S.D."/>
            <person name="Zheng P."/>
            <person name="Utro F."/>
            <person name="Royaert S."/>
            <person name="Saski C."/>
            <person name="Jenkins J."/>
            <person name="Podicheti R."/>
            <person name="Zhao M."/>
            <person name="Scheffler B.E."/>
            <person name="Stack J.C."/>
            <person name="Feltus F.A."/>
            <person name="Mustiga G.M."/>
            <person name="Amores F."/>
            <person name="Phillips W."/>
            <person name="Marelli J.P."/>
            <person name="May G.D."/>
            <person name="Shapiro H."/>
            <person name="Ma J."/>
            <person name="Bustamante C.D."/>
            <person name="Schnell R.J."/>
            <person name="Main D."/>
            <person name="Gilbert D."/>
            <person name="Parida L."/>
            <person name="Kuhn D.N."/>
        </authorList>
    </citation>
    <scope>NUCLEOTIDE SEQUENCE [LARGE SCALE GENOMIC DNA]</scope>
    <source>
        <strain evidence="6">cv. Matina 1-6</strain>
    </source>
</reference>
<dbReference type="InterPro" id="IPR008587">
    <property type="entry name" value="FPP_plant"/>
</dbReference>
<dbReference type="HOGENOM" id="CLU_012828_1_0_1"/>
<comment type="similarity">
    <text evidence="1">Belongs to the FPP family.</text>
</comment>
<dbReference type="Pfam" id="PF05911">
    <property type="entry name" value="FPP"/>
    <property type="match status" value="3"/>
</dbReference>
<feature type="compositionally biased region" description="Polar residues" evidence="4">
    <location>
        <begin position="43"/>
        <end position="58"/>
    </location>
</feature>
<dbReference type="Gramene" id="EOY16300">
    <property type="protein sequence ID" value="EOY16300"/>
    <property type="gene ID" value="TCM_035120"/>
</dbReference>
<feature type="compositionally biased region" description="Basic and acidic residues" evidence="4">
    <location>
        <begin position="1"/>
        <end position="18"/>
    </location>
</feature>
<feature type="region of interest" description="Disordered" evidence="4">
    <location>
        <begin position="1"/>
        <end position="63"/>
    </location>
</feature>
<evidence type="ECO:0000313" key="6">
    <source>
        <dbReference type="Proteomes" id="UP000026915"/>
    </source>
</evidence>
<evidence type="ECO:0000313" key="5">
    <source>
        <dbReference type="EMBL" id="EOY16300.1"/>
    </source>
</evidence>
<dbReference type="PANTHER" id="PTHR31580">
    <property type="entry name" value="FILAMENT-LIKE PLANT PROTEIN 4"/>
    <property type="match status" value="1"/>
</dbReference>
<proteinExistence type="inferred from homology"/>
<keyword evidence="6" id="KW-1185">Reference proteome</keyword>
<feature type="compositionally biased region" description="Basic and acidic residues" evidence="4">
    <location>
        <begin position="29"/>
        <end position="39"/>
    </location>
</feature>
<accession>A0A061FG46</accession>